<protein>
    <submittedName>
        <fullName evidence="4">Small heat shock protein HspC2</fullName>
    </submittedName>
</protein>
<keyword evidence="1 4" id="KW-0346">Stress response</keyword>
<gene>
    <name evidence="4" type="primary">hspC2</name>
    <name evidence="4" type="ORF">Lisr_0631</name>
</gene>
<evidence type="ECO:0000313" key="4">
    <source>
        <dbReference type="EMBL" id="KTD31436.1"/>
    </source>
</evidence>
<dbReference type="Pfam" id="PF00011">
    <property type="entry name" value="HSP20"/>
    <property type="match status" value="1"/>
</dbReference>
<dbReference type="PANTHER" id="PTHR46733:SF4">
    <property type="entry name" value="HEAT SHOCK PROTEIN 21, CHLOROPLASTIC"/>
    <property type="match status" value="1"/>
</dbReference>
<dbReference type="PROSITE" id="PS01031">
    <property type="entry name" value="SHSP"/>
    <property type="match status" value="1"/>
</dbReference>
<dbReference type="CDD" id="cd06464">
    <property type="entry name" value="ACD_sHsps-like"/>
    <property type="match status" value="1"/>
</dbReference>
<name>A0A0W0WGH3_9GAMM</name>
<dbReference type="InterPro" id="IPR044587">
    <property type="entry name" value="HSP21-like"/>
</dbReference>
<dbReference type="Proteomes" id="UP000054761">
    <property type="component" value="Unassembled WGS sequence"/>
</dbReference>
<proteinExistence type="inferred from homology"/>
<dbReference type="RefSeq" id="WP_058501013.1">
    <property type="nucleotide sequence ID" value="NZ_CAAAJA010000063.1"/>
</dbReference>
<dbReference type="PANTHER" id="PTHR46733">
    <property type="entry name" value="26.5 KDA HEAT SHOCK PROTEIN, MITOCHONDRIAL"/>
    <property type="match status" value="1"/>
</dbReference>
<dbReference type="GO" id="GO:0009408">
    <property type="term" value="P:response to heat"/>
    <property type="evidence" value="ECO:0007669"/>
    <property type="project" value="InterPro"/>
</dbReference>
<dbReference type="InterPro" id="IPR002068">
    <property type="entry name" value="A-crystallin/Hsp20_dom"/>
</dbReference>
<sequence>MGSLIKSGRSTSGIMNPFATLQHEMNKVMDDFYDLFETGKPKLESFDNLRLSPPVDVVEDDKSYKLEVEMPGMGEEDIQVSVDGHVLTIEGEKSTSKKDEKKNYISREISYGRYVRSITLPESADLDKASASFKKGMLWVEIPKKAGSQSKKRKIDIKKAK</sequence>
<evidence type="ECO:0000256" key="2">
    <source>
        <dbReference type="PROSITE-ProRule" id="PRU00285"/>
    </source>
</evidence>
<dbReference type="STRING" id="454.Lisr_0631"/>
<dbReference type="Gene3D" id="2.60.40.790">
    <property type="match status" value="1"/>
</dbReference>
<comment type="similarity">
    <text evidence="2 3">Belongs to the small heat shock protein (HSP20) family.</text>
</comment>
<dbReference type="AlphaFoldDB" id="A0A0W0WGH3"/>
<accession>A0A0W0WGH3</accession>
<evidence type="ECO:0000313" key="5">
    <source>
        <dbReference type="Proteomes" id="UP000054761"/>
    </source>
</evidence>
<dbReference type="EMBL" id="LNYH01000022">
    <property type="protein sequence ID" value="KTD31436.1"/>
    <property type="molecule type" value="Genomic_DNA"/>
</dbReference>
<dbReference type="InterPro" id="IPR008978">
    <property type="entry name" value="HSP20-like_chaperone"/>
</dbReference>
<organism evidence="4 5">
    <name type="scientific">Legionella israelensis</name>
    <dbReference type="NCBI Taxonomy" id="454"/>
    <lineage>
        <taxon>Bacteria</taxon>
        <taxon>Pseudomonadati</taxon>
        <taxon>Pseudomonadota</taxon>
        <taxon>Gammaproteobacteria</taxon>
        <taxon>Legionellales</taxon>
        <taxon>Legionellaceae</taxon>
        <taxon>Legionella</taxon>
    </lineage>
</organism>
<evidence type="ECO:0000256" key="3">
    <source>
        <dbReference type="RuleBase" id="RU003616"/>
    </source>
</evidence>
<reference evidence="4 5" key="1">
    <citation type="submission" date="2015-11" db="EMBL/GenBank/DDBJ databases">
        <title>Genomic analysis of 38 Legionella species identifies large and diverse effector repertoires.</title>
        <authorList>
            <person name="Burstein D."/>
            <person name="Amaro F."/>
            <person name="Zusman T."/>
            <person name="Lifshitz Z."/>
            <person name="Cohen O."/>
            <person name="Gilbert J.A."/>
            <person name="Pupko T."/>
            <person name="Shuman H.A."/>
            <person name="Segal G."/>
        </authorList>
    </citation>
    <scope>NUCLEOTIDE SEQUENCE [LARGE SCALE GENOMIC DNA]</scope>
    <source>
        <strain evidence="4 5">Bercovier 4</strain>
    </source>
</reference>
<comment type="caution">
    <text evidence="4">The sequence shown here is derived from an EMBL/GenBank/DDBJ whole genome shotgun (WGS) entry which is preliminary data.</text>
</comment>
<keyword evidence="5" id="KW-1185">Reference proteome</keyword>
<dbReference type="SUPFAM" id="SSF49764">
    <property type="entry name" value="HSP20-like chaperones"/>
    <property type="match status" value="1"/>
</dbReference>
<dbReference type="PATRIC" id="fig|454.4.peg.669"/>
<evidence type="ECO:0000256" key="1">
    <source>
        <dbReference type="ARBA" id="ARBA00023016"/>
    </source>
</evidence>
<dbReference type="OrthoDB" id="9792695at2"/>